<keyword evidence="2" id="KW-1185">Reference proteome</keyword>
<sequence length="149" mass="16352">MSPASSVIHIENSYASGQKKRPRGPRATQLVQPIGVPSNPNNVLSIERSLDDLKSQAIAYYMYYHLQTFPDALNISRSVADGLIPVWTSRVDCPILDLAVSSMALAVVSRTQQIPAAAVEASRQYEQLLRITQKTILSLDEASIDTVLK</sequence>
<accession>A0A8T9CBA0</accession>
<protein>
    <submittedName>
        <fullName evidence="1">Uncharacterized protein</fullName>
    </submittedName>
</protein>
<evidence type="ECO:0000313" key="2">
    <source>
        <dbReference type="Proteomes" id="UP000469558"/>
    </source>
</evidence>
<gene>
    <name evidence="1" type="ORF">LSUE1_G002268</name>
</gene>
<dbReference type="OrthoDB" id="2991872at2759"/>
<dbReference type="AlphaFoldDB" id="A0A8T9CBA0"/>
<dbReference type="Proteomes" id="UP000469558">
    <property type="component" value="Unassembled WGS sequence"/>
</dbReference>
<reference evidence="1 2" key="1">
    <citation type="submission" date="2018-05" db="EMBL/GenBank/DDBJ databases">
        <title>Genome sequencing and assembly of the regulated plant pathogen Lachnellula willkommii and related sister species for the development of diagnostic species identification markers.</title>
        <authorList>
            <person name="Giroux E."/>
            <person name="Bilodeau G."/>
        </authorList>
    </citation>
    <scope>NUCLEOTIDE SEQUENCE [LARGE SCALE GENOMIC DNA]</scope>
    <source>
        <strain evidence="1 2">CBS 268.59</strain>
    </source>
</reference>
<name>A0A8T9CBA0_9HELO</name>
<organism evidence="1 2">
    <name type="scientific">Lachnellula suecica</name>
    <dbReference type="NCBI Taxonomy" id="602035"/>
    <lineage>
        <taxon>Eukaryota</taxon>
        <taxon>Fungi</taxon>
        <taxon>Dikarya</taxon>
        <taxon>Ascomycota</taxon>
        <taxon>Pezizomycotina</taxon>
        <taxon>Leotiomycetes</taxon>
        <taxon>Helotiales</taxon>
        <taxon>Lachnaceae</taxon>
        <taxon>Lachnellula</taxon>
    </lineage>
</organism>
<comment type="caution">
    <text evidence="1">The sequence shown here is derived from an EMBL/GenBank/DDBJ whole genome shotgun (WGS) entry which is preliminary data.</text>
</comment>
<dbReference type="EMBL" id="QGMK01000257">
    <property type="protein sequence ID" value="TVY82918.1"/>
    <property type="molecule type" value="Genomic_DNA"/>
</dbReference>
<evidence type="ECO:0000313" key="1">
    <source>
        <dbReference type="EMBL" id="TVY82918.1"/>
    </source>
</evidence>
<proteinExistence type="predicted"/>